<evidence type="ECO:0000313" key="3">
    <source>
        <dbReference type="EMBL" id="CAJ1374961.1"/>
    </source>
</evidence>
<dbReference type="EMBL" id="CAUJNA010000291">
    <property type="protein sequence ID" value="CAJ1374961.1"/>
    <property type="molecule type" value="Genomic_DNA"/>
</dbReference>
<gene>
    <name evidence="3" type="ORF">EVOR1521_LOCUS4368</name>
</gene>
<name>A0AA36HTV3_9DINO</name>
<feature type="compositionally biased region" description="Basic and acidic residues" evidence="2">
    <location>
        <begin position="537"/>
        <end position="547"/>
    </location>
</feature>
<proteinExistence type="predicted"/>
<reference evidence="3" key="1">
    <citation type="submission" date="2023-08" db="EMBL/GenBank/DDBJ databases">
        <authorList>
            <person name="Chen Y."/>
            <person name="Shah S."/>
            <person name="Dougan E. K."/>
            <person name="Thang M."/>
            <person name="Chan C."/>
        </authorList>
    </citation>
    <scope>NUCLEOTIDE SEQUENCE</scope>
</reference>
<evidence type="ECO:0000256" key="2">
    <source>
        <dbReference type="SAM" id="MobiDB-lite"/>
    </source>
</evidence>
<protein>
    <submittedName>
        <fullName evidence="3">Uncharacterized protein</fullName>
    </submittedName>
</protein>
<evidence type="ECO:0000256" key="1">
    <source>
        <dbReference type="SAM" id="Coils"/>
    </source>
</evidence>
<organism evidence="3 4">
    <name type="scientific">Effrenium voratum</name>
    <dbReference type="NCBI Taxonomy" id="2562239"/>
    <lineage>
        <taxon>Eukaryota</taxon>
        <taxon>Sar</taxon>
        <taxon>Alveolata</taxon>
        <taxon>Dinophyceae</taxon>
        <taxon>Suessiales</taxon>
        <taxon>Symbiodiniaceae</taxon>
        <taxon>Effrenium</taxon>
    </lineage>
</organism>
<comment type="caution">
    <text evidence="3">The sequence shown here is derived from an EMBL/GenBank/DDBJ whole genome shotgun (WGS) entry which is preliminary data.</text>
</comment>
<sequence length="653" mass="72402">MTKLSGLTEVEDLEHRILAEAAAKEELKCSAEVLAQSLNLALLRLKDACRAEPAGDWLQRQVWQFCDDVQEQLRRPSPHSAAARSHEALAASLSTVRRRKGALKAEMARQNERHQAILKARDEAQAQEQELQARLQRQSGEISRLEQSRFQSDGAVEEVAVQLKREQASHLQELERAHEATLSRAREEHQLEKGRLLRRLAGSGAALRALQKEAAGLRQVHSTAMAQMNAELARWKEGSRTVGRDLLEAVARCQQSASRGARAAEERLQTLRGRLVAQREAALGSLEAWRQKGLALGAEAEQLASAAAEETARLTRELSVAEAQRSEARRSPRSSAGALAAGALAPAAACTVAALGAEEARAQADALEARVRALVDERVALEDQSGAERLGETQQELQRALAENERLRQQMEDVRLEANEAFRAVEAEDRPEADVEELEQRLSGLELQHVQLKAELVVLQSRVEGEATDRAKLERDRALWRAQTELARKLHLEVEQAAQQAKTAWVQECDQLKEQLASARAKEQRLRDAQHAQVKNVEPRDLRDPRDPRVVGQLQAELKEVQRCLGTVAAALSRQSAAKAAACTQLHKVGSVEAWTRMSSARPKPRRRRRGGRRRPWRRSCESSSACGRRATQTLGYAAFGKAWGWIACTVQS</sequence>
<feature type="region of interest" description="Disordered" evidence="2">
    <location>
        <begin position="525"/>
        <end position="547"/>
    </location>
</feature>
<feature type="coiled-coil region" evidence="1">
    <location>
        <begin position="93"/>
        <end position="180"/>
    </location>
</feature>
<feature type="coiled-coil region" evidence="1">
    <location>
        <begin position="261"/>
        <end position="331"/>
    </location>
</feature>
<dbReference type="AlphaFoldDB" id="A0AA36HTV3"/>
<evidence type="ECO:0000313" key="4">
    <source>
        <dbReference type="Proteomes" id="UP001178507"/>
    </source>
</evidence>
<feature type="compositionally biased region" description="Basic residues" evidence="2">
    <location>
        <begin position="603"/>
        <end position="618"/>
    </location>
</feature>
<accession>A0AA36HTV3</accession>
<feature type="coiled-coil region" evidence="1">
    <location>
        <begin position="357"/>
        <end position="462"/>
    </location>
</feature>
<keyword evidence="1" id="KW-0175">Coiled coil</keyword>
<keyword evidence="4" id="KW-1185">Reference proteome</keyword>
<feature type="region of interest" description="Disordered" evidence="2">
    <location>
        <begin position="596"/>
        <end position="620"/>
    </location>
</feature>
<dbReference type="Proteomes" id="UP001178507">
    <property type="component" value="Unassembled WGS sequence"/>
</dbReference>